<dbReference type="InterPro" id="IPR050834">
    <property type="entry name" value="Glycosyltransf_2"/>
</dbReference>
<dbReference type="EMBL" id="JAERTX010000001">
    <property type="protein sequence ID" value="MBM9458387.1"/>
    <property type="molecule type" value="Genomic_DNA"/>
</dbReference>
<dbReference type="Gene3D" id="3.90.550.10">
    <property type="entry name" value="Spore Coat Polysaccharide Biosynthesis Protein SpsA, Chain A"/>
    <property type="match status" value="1"/>
</dbReference>
<proteinExistence type="predicted"/>
<organism evidence="2 3">
    <name type="scientific">Nocardioides faecalis</name>
    <dbReference type="NCBI Taxonomy" id="2803858"/>
    <lineage>
        <taxon>Bacteria</taxon>
        <taxon>Bacillati</taxon>
        <taxon>Actinomycetota</taxon>
        <taxon>Actinomycetes</taxon>
        <taxon>Propionibacteriales</taxon>
        <taxon>Nocardioidaceae</taxon>
        <taxon>Nocardioides</taxon>
    </lineage>
</organism>
<reference evidence="2" key="1">
    <citation type="submission" date="2021-01" db="EMBL/GenBank/DDBJ databases">
        <title>Novel species in genus Nocardioides.</title>
        <authorList>
            <person name="Zhang G."/>
        </authorList>
    </citation>
    <scope>NUCLEOTIDE SEQUENCE</scope>
    <source>
        <strain evidence="2">Zg-536</strain>
    </source>
</reference>
<comment type="caution">
    <text evidence="2">The sequence shown here is derived from an EMBL/GenBank/DDBJ whole genome shotgun (WGS) entry which is preliminary data.</text>
</comment>
<accession>A0A938XXR0</accession>
<dbReference type="AlphaFoldDB" id="A0A938XXR0"/>
<sequence length="288" mass="31483">MGDIDSGRIGRPRVSLVTGSLFRQVFLERLFGSLEGQRFSDFEIIVIEQRDEDGIRRLVARFPGLNVTVTSSDRGLSRARNVGLREARGEIIGFPDDDCWYSPGTISRVVRRFDFDPSLDVLCGRVLTGTGPMLNYPRGPVRIDRSNVWHTVVSPGLFVRRSAVDAIGDFDELLGVGSGTQAGSGEETDYVLRALTQGRRAEFDPLVHVNHPSPEEVSNRLSPAVGLSYGFGMGRVLRDHDYSLSARMKAVGRPIAGAAVAAVRGDAPLAQFRVAVARGRFRGLTRGL</sequence>
<dbReference type="CDD" id="cd00761">
    <property type="entry name" value="Glyco_tranf_GTA_type"/>
    <property type="match status" value="1"/>
</dbReference>
<evidence type="ECO:0000313" key="2">
    <source>
        <dbReference type="EMBL" id="MBM9458387.1"/>
    </source>
</evidence>
<evidence type="ECO:0000259" key="1">
    <source>
        <dbReference type="Pfam" id="PF00535"/>
    </source>
</evidence>
<feature type="domain" description="Glycosyltransferase 2-like" evidence="1">
    <location>
        <begin position="24"/>
        <end position="137"/>
    </location>
</feature>
<dbReference type="SUPFAM" id="SSF53448">
    <property type="entry name" value="Nucleotide-diphospho-sugar transferases"/>
    <property type="match status" value="1"/>
</dbReference>
<dbReference type="InterPro" id="IPR001173">
    <property type="entry name" value="Glyco_trans_2-like"/>
</dbReference>
<protein>
    <submittedName>
        <fullName evidence="2">Glycosyltransferase family 2 protein</fullName>
    </submittedName>
</protein>
<evidence type="ECO:0000313" key="3">
    <source>
        <dbReference type="Proteomes" id="UP000663791"/>
    </source>
</evidence>
<dbReference type="PANTHER" id="PTHR43685:SF2">
    <property type="entry name" value="GLYCOSYLTRANSFERASE 2-LIKE DOMAIN-CONTAINING PROTEIN"/>
    <property type="match status" value="1"/>
</dbReference>
<name>A0A938XXR0_9ACTN</name>
<dbReference type="InterPro" id="IPR029044">
    <property type="entry name" value="Nucleotide-diphossugar_trans"/>
</dbReference>
<dbReference type="Proteomes" id="UP000663791">
    <property type="component" value="Unassembled WGS sequence"/>
</dbReference>
<gene>
    <name evidence="2" type="ORF">JK386_00545</name>
</gene>
<keyword evidence="3" id="KW-1185">Reference proteome</keyword>
<dbReference type="PANTHER" id="PTHR43685">
    <property type="entry name" value="GLYCOSYLTRANSFERASE"/>
    <property type="match status" value="1"/>
</dbReference>
<dbReference type="Pfam" id="PF00535">
    <property type="entry name" value="Glycos_transf_2"/>
    <property type="match status" value="1"/>
</dbReference>